<reference evidence="1" key="1">
    <citation type="submission" date="2018-05" db="EMBL/GenBank/DDBJ databases">
        <authorList>
            <person name="Lanie J.A."/>
            <person name="Ng W.-L."/>
            <person name="Kazmierczak K.M."/>
            <person name="Andrzejewski T.M."/>
            <person name="Davidsen T.M."/>
            <person name="Wayne K.J."/>
            <person name="Tettelin H."/>
            <person name="Glass J.I."/>
            <person name="Rusch D."/>
            <person name="Podicherti R."/>
            <person name="Tsui H.-C.T."/>
            <person name="Winkler M.E."/>
        </authorList>
    </citation>
    <scope>NUCLEOTIDE SEQUENCE</scope>
</reference>
<proteinExistence type="predicted"/>
<evidence type="ECO:0000313" key="1">
    <source>
        <dbReference type="EMBL" id="SVD79489.1"/>
    </source>
</evidence>
<accession>A0A382Y931</accession>
<sequence length="92" mass="10416">MNENYYLGQGLIKYLNEAPIPKRWKFDASVSPDVWIQQSHDIRAAAARRVEAIAEAEELVRSHQMIQPEAPSPAPVPQPSVIYAEPIQNYTN</sequence>
<organism evidence="1">
    <name type="scientific">marine metagenome</name>
    <dbReference type="NCBI Taxonomy" id="408172"/>
    <lineage>
        <taxon>unclassified sequences</taxon>
        <taxon>metagenomes</taxon>
        <taxon>ecological metagenomes</taxon>
    </lineage>
</organism>
<name>A0A382Y931_9ZZZZ</name>
<gene>
    <name evidence="1" type="ORF">METZ01_LOCUS432343</name>
</gene>
<dbReference type="EMBL" id="UINC01173735">
    <property type="protein sequence ID" value="SVD79489.1"/>
    <property type="molecule type" value="Genomic_DNA"/>
</dbReference>
<dbReference type="AlphaFoldDB" id="A0A382Y931"/>
<feature type="non-terminal residue" evidence="1">
    <location>
        <position position="92"/>
    </location>
</feature>
<protein>
    <submittedName>
        <fullName evidence="1">Uncharacterized protein</fullName>
    </submittedName>
</protein>